<dbReference type="EMBL" id="MBLM01000172">
    <property type="protein sequence ID" value="OHV28707.1"/>
    <property type="molecule type" value="Genomic_DNA"/>
</dbReference>
<keyword evidence="2" id="KW-0274">FAD</keyword>
<dbReference type="InterPro" id="IPR009075">
    <property type="entry name" value="AcylCo_DH/oxidase_C"/>
</dbReference>
<accession>A0A1S1Q541</accession>
<feature type="domain" description="Acyl-CoA dehydrogenase/oxidase C-terminal" evidence="4">
    <location>
        <begin position="176"/>
        <end position="290"/>
    </location>
</feature>
<sequence length="313" mass="32388">MIDRLGLRAVADLADEKRAAALDEAVEISGWRELRAPDESGDPSASGIEVAIVAEELGRGLADVPFLGPTLAMELRRLARAPQAVVRETVGLRRNFAALAAPGESALAIDSCGAEAALLLAADGTLVSMGLYGQPGSIDLTRPTALIPNAEPVTVGSLREADHQRWTALALTITTADLVGSMRGALDLAVTYAGQRVQYGKRIGSFQAVAHLLADALVQIEGARAALLYAAWGVDALAPPDALAAAASAKAYAARGARLVCESCVQVHGGVGNTWECLAHVYLRRALLATDVLGGVGPNLARVLEHAGLGGRL</sequence>
<keyword evidence="3" id="KW-0560">Oxidoreductase</keyword>
<dbReference type="GO" id="GO:0003995">
    <property type="term" value="F:acyl-CoA dehydrogenase activity"/>
    <property type="evidence" value="ECO:0007669"/>
    <property type="project" value="TreeGrafter"/>
</dbReference>
<dbReference type="AlphaFoldDB" id="A0A1S1Q541"/>
<evidence type="ECO:0000256" key="2">
    <source>
        <dbReference type="ARBA" id="ARBA00022827"/>
    </source>
</evidence>
<organism evidence="5 6">
    <name type="scientific">Parafrankia colletiae</name>
    <dbReference type="NCBI Taxonomy" id="573497"/>
    <lineage>
        <taxon>Bacteria</taxon>
        <taxon>Bacillati</taxon>
        <taxon>Actinomycetota</taxon>
        <taxon>Actinomycetes</taxon>
        <taxon>Frankiales</taxon>
        <taxon>Frankiaceae</taxon>
        <taxon>Parafrankia</taxon>
    </lineage>
</organism>
<evidence type="ECO:0000259" key="4">
    <source>
        <dbReference type="Pfam" id="PF00441"/>
    </source>
</evidence>
<name>A0A1S1Q541_9ACTN</name>
<dbReference type="Gene3D" id="1.20.140.10">
    <property type="entry name" value="Butyryl-CoA Dehydrogenase, subunit A, domain 3"/>
    <property type="match status" value="1"/>
</dbReference>
<protein>
    <recommendedName>
        <fullName evidence="4">Acyl-CoA dehydrogenase/oxidase C-terminal domain-containing protein</fullName>
    </recommendedName>
</protein>
<dbReference type="Proteomes" id="UP000179627">
    <property type="component" value="Unassembled WGS sequence"/>
</dbReference>
<proteinExistence type="predicted"/>
<comment type="caution">
    <text evidence="5">The sequence shown here is derived from an EMBL/GenBank/DDBJ whole genome shotgun (WGS) entry which is preliminary data.</text>
</comment>
<keyword evidence="6" id="KW-1185">Reference proteome</keyword>
<dbReference type="InterPro" id="IPR036250">
    <property type="entry name" value="AcylCo_DH-like_C"/>
</dbReference>
<evidence type="ECO:0000256" key="1">
    <source>
        <dbReference type="ARBA" id="ARBA00022630"/>
    </source>
</evidence>
<evidence type="ECO:0000256" key="3">
    <source>
        <dbReference type="ARBA" id="ARBA00023002"/>
    </source>
</evidence>
<dbReference type="PANTHER" id="PTHR43884">
    <property type="entry name" value="ACYL-COA DEHYDROGENASE"/>
    <property type="match status" value="1"/>
</dbReference>
<dbReference type="SUPFAM" id="SSF47203">
    <property type="entry name" value="Acyl-CoA dehydrogenase C-terminal domain-like"/>
    <property type="match status" value="1"/>
</dbReference>
<dbReference type="Pfam" id="PF00441">
    <property type="entry name" value="Acyl-CoA_dh_1"/>
    <property type="match status" value="1"/>
</dbReference>
<keyword evidence="1" id="KW-0285">Flavoprotein</keyword>
<dbReference type="PANTHER" id="PTHR43884:SF20">
    <property type="entry name" value="ACYL-COA DEHYDROGENASE FADE28"/>
    <property type="match status" value="1"/>
</dbReference>
<evidence type="ECO:0000313" key="6">
    <source>
        <dbReference type="Proteomes" id="UP000179627"/>
    </source>
</evidence>
<reference evidence="6" key="1">
    <citation type="submission" date="2016-07" db="EMBL/GenBank/DDBJ databases">
        <title>Sequence Frankia sp. strain CcI1.17.</title>
        <authorList>
            <person name="Ghodhbane-Gtari F."/>
            <person name="Swanson E."/>
            <person name="Gueddou A."/>
            <person name="Morris K."/>
            <person name="Hezbri K."/>
            <person name="Ktari A."/>
            <person name="Nouioui I."/>
            <person name="Abebe-Akele F."/>
            <person name="Simpson S."/>
            <person name="Thomas K."/>
            <person name="Gtari M."/>
            <person name="Tisa L.S."/>
            <person name="Hurst S."/>
        </authorList>
    </citation>
    <scope>NUCLEOTIDE SEQUENCE [LARGE SCALE GENOMIC DNA]</scope>
    <source>
        <strain evidence="6">Cc1.17</strain>
    </source>
</reference>
<evidence type="ECO:0000313" key="5">
    <source>
        <dbReference type="EMBL" id="OHV28707.1"/>
    </source>
</evidence>
<gene>
    <name evidence="5" type="ORF">CC117_29965</name>
</gene>